<dbReference type="AlphaFoldDB" id="A0A2U1FBI6"/>
<proteinExistence type="inferred from homology"/>
<feature type="domain" description="Amidase" evidence="3">
    <location>
        <begin position="76"/>
        <end position="474"/>
    </location>
</feature>
<dbReference type="PROSITE" id="PS00571">
    <property type="entry name" value="AMIDASES"/>
    <property type="match status" value="1"/>
</dbReference>
<dbReference type="InterPro" id="IPR036928">
    <property type="entry name" value="AS_sf"/>
</dbReference>
<dbReference type="EMBL" id="QEKW01000006">
    <property type="protein sequence ID" value="PVZ09526.1"/>
    <property type="molecule type" value="Genomic_DNA"/>
</dbReference>
<dbReference type="Gene3D" id="3.90.1300.10">
    <property type="entry name" value="Amidase signature (AS) domain"/>
    <property type="match status" value="1"/>
</dbReference>
<dbReference type="InterPro" id="IPR000120">
    <property type="entry name" value="Amidase"/>
</dbReference>
<evidence type="ECO:0000313" key="5">
    <source>
        <dbReference type="Proteomes" id="UP000245639"/>
    </source>
</evidence>
<evidence type="ECO:0000313" key="4">
    <source>
        <dbReference type="EMBL" id="PVZ09526.1"/>
    </source>
</evidence>
<dbReference type="Proteomes" id="UP000245639">
    <property type="component" value="Unassembled WGS sequence"/>
</dbReference>
<sequence>MCGADGLRMLPGTATPEARMTPDEYAELDATALAALLRKGELSADEVHDAATTALDAVGPRLGAVVGERFAAPLEHAADGPFAGVPFAIKDLIVHAAGVPQGAGTRLLGDGIPMPADTHLMTRFRRAGLATLARTATPELGFNATTEPVATGPVRNPWDTSRSPGGSSGGSAALVAARALPVAHANDGGGSIRIPAAACGLVGLKPSQGRTSPGPDYADPLLGMGVEFVVTRTVRDAAGLLDAVHGHEPGDRYLLPDPPRPYADEVGTGSRRLRVAVCTTPFSGAGSVDPRCTEATEATARVLEGLGHEVTRAAPELDAAAFDDANLVAWTSFLADGVDVLAAALGVEPGPDVLEAATLACAEHGRALRAADLYAADRVFNATRRAVAAFHQRFDLVLTPTMNVPNTPLGYLDQDDPSRDARGWYDHIFSTAGFTALSNVTGNPAISLPLGRTEEGWPVGVQVMAPYGDESTLLALAADLERAMPWDRHRPAGGSAT</sequence>
<dbReference type="InterPro" id="IPR023631">
    <property type="entry name" value="Amidase_dom"/>
</dbReference>
<feature type="region of interest" description="Disordered" evidence="2">
    <location>
        <begin position="143"/>
        <end position="170"/>
    </location>
</feature>
<dbReference type="PANTHER" id="PTHR11895">
    <property type="entry name" value="TRANSAMIDASE"/>
    <property type="match status" value="1"/>
</dbReference>
<evidence type="ECO:0000256" key="1">
    <source>
        <dbReference type="ARBA" id="ARBA00009199"/>
    </source>
</evidence>
<organism evidence="4 5">
    <name type="scientific">Actinomycetospora cinnamomea</name>
    <dbReference type="NCBI Taxonomy" id="663609"/>
    <lineage>
        <taxon>Bacteria</taxon>
        <taxon>Bacillati</taxon>
        <taxon>Actinomycetota</taxon>
        <taxon>Actinomycetes</taxon>
        <taxon>Pseudonocardiales</taxon>
        <taxon>Pseudonocardiaceae</taxon>
        <taxon>Actinomycetospora</taxon>
    </lineage>
</organism>
<accession>A0A2U1FBI6</accession>
<keyword evidence="5" id="KW-1185">Reference proteome</keyword>
<comment type="similarity">
    <text evidence="1">Belongs to the amidase family.</text>
</comment>
<dbReference type="InterPro" id="IPR020556">
    <property type="entry name" value="Amidase_CS"/>
</dbReference>
<feature type="compositionally biased region" description="Low complexity" evidence="2">
    <location>
        <begin position="161"/>
        <end position="170"/>
    </location>
</feature>
<evidence type="ECO:0000259" key="3">
    <source>
        <dbReference type="Pfam" id="PF01425"/>
    </source>
</evidence>
<comment type="caution">
    <text evidence="4">The sequence shown here is derived from an EMBL/GenBank/DDBJ whole genome shotgun (WGS) entry which is preliminary data.</text>
</comment>
<dbReference type="SUPFAM" id="SSF75304">
    <property type="entry name" value="Amidase signature (AS) enzymes"/>
    <property type="match status" value="1"/>
</dbReference>
<evidence type="ECO:0000256" key="2">
    <source>
        <dbReference type="SAM" id="MobiDB-lite"/>
    </source>
</evidence>
<reference evidence="4 5" key="1">
    <citation type="submission" date="2018-04" db="EMBL/GenBank/DDBJ databases">
        <title>Genomic Encyclopedia of Type Strains, Phase IV (KMG-IV): sequencing the most valuable type-strain genomes for metagenomic binning, comparative biology and taxonomic classification.</title>
        <authorList>
            <person name="Goeker M."/>
        </authorList>
    </citation>
    <scope>NUCLEOTIDE SEQUENCE [LARGE SCALE GENOMIC DNA]</scope>
    <source>
        <strain evidence="4 5">DSM 45771</strain>
    </source>
</reference>
<dbReference type="GO" id="GO:0003824">
    <property type="term" value="F:catalytic activity"/>
    <property type="evidence" value="ECO:0007669"/>
    <property type="project" value="InterPro"/>
</dbReference>
<name>A0A2U1FBI6_9PSEU</name>
<dbReference type="Pfam" id="PF01425">
    <property type="entry name" value="Amidase"/>
    <property type="match status" value="1"/>
</dbReference>
<gene>
    <name evidence="4" type="ORF">C8D89_106190</name>
</gene>
<dbReference type="PANTHER" id="PTHR11895:SF7">
    <property type="entry name" value="GLUTAMYL-TRNA(GLN) AMIDOTRANSFERASE SUBUNIT A, MITOCHONDRIAL"/>
    <property type="match status" value="1"/>
</dbReference>
<protein>
    <submittedName>
        <fullName evidence="4">Amidase</fullName>
    </submittedName>
</protein>